<dbReference type="EMBL" id="NAQV01000023">
    <property type="protein sequence ID" value="RAN62377.1"/>
    <property type="molecule type" value="Genomic_DNA"/>
</dbReference>
<dbReference type="RefSeq" id="WP_112790325.1">
    <property type="nucleotide sequence ID" value="NZ_NAQV01000023.1"/>
</dbReference>
<dbReference type="AlphaFoldDB" id="A0A328KJ33"/>
<gene>
    <name evidence="1" type="ORF">B8A44_07465</name>
</gene>
<protein>
    <submittedName>
        <fullName evidence="1">Uncharacterized protein</fullName>
    </submittedName>
</protein>
<comment type="caution">
    <text evidence="1">The sequence shown here is derived from an EMBL/GenBank/DDBJ whole genome shotgun (WGS) entry which is preliminary data.</text>
</comment>
<evidence type="ECO:0000313" key="2">
    <source>
        <dbReference type="Proteomes" id="UP000249099"/>
    </source>
</evidence>
<name>A0A328KJ33_9LACT</name>
<proteinExistence type="predicted"/>
<accession>A0A328KJ33</accession>
<sequence>MFIISRDKIRYEAEDLFRELRKAQSYGYNVRIYKMDDFDEMDWSKKSVWGIIRNCRNNNFNPDDKFFEIDKHGDIYSYNDRKVLKRLKGIENEIKDYIEEVERLTFSFELKDTNKEVQLRIIDTYEDESSEELLHLYTQYLIKELKYYHENIENIDTLNDVLAVLGKLGIKTEGNEIAFHLNVWGIKKEFYNVFNNDNYIIDYDSDRDVDLHRHEYWGHSLLSYEFSIENNI</sequence>
<evidence type="ECO:0000313" key="1">
    <source>
        <dbReference type="EMBL" id="RAN62377.1"/>
    </source>
</evidence>
<dbReference type="Proteomes" id="UP000249099">
    <property type="component" value="Unassembled WGS sequence"/>
</dbReference>
<organism evidence="1 2">
    <name type="scientific">Dolosigranulum pigrum</name>
    <dbReference type="NCBI Taxonomy" id="29394"/>
    <lineage>
        <taxon>Bacteria</taxon>
        <taxon>Bacillati</taxon>
        <taxon>Bacillota</taxon>
        <taxon>Bacilli</taxon>
        <taxon>Lactobacillales</taxon>
        <taxon>Carnobacteriaceae</taxon>
        <taxon>Dolosigranulum</taxon>
    </lineage>
</organism>
<reference evidence="1 2" key="1">
    <citation type="submission" date="2017-03" db="EMBL/GenBank/DDBJ databases">
        <title>wgs assembly of Dolosigranulum pigrum KPL CDC strains.</title>
        <authorList>
            <person name="Brugger S.D."/>
            <person name="Pettigrew M."/>
            <person name="Kong Y."/>
            <person name="Lemon K.P."/>
        </authorList>
    </citation>
    <scope>NUCLEOTIDE SEQUENCE [LARGE SCALE GENOMIC DNA]</scope>
    <source>
        <strain evidence="1 2">KPL1931_CDC4294-98</strain>
    </source>
</reference>